<protein>
    <submittedName>
        <fullName evidence="6">Acyl-CoA synthetase</fullName>
    </submittedName>
</protein>
<dbReference type="Pfam" id="PF13193">
    <property type="entry name" value="AMP-binding_C"/>
    <property type="match status" value="1"/>
</dbReference>
<proteinExistence type="inferred from homology"/>
<evidence type="ECO:0000259" key="5">
    <source>
        <dbReference type="Pfam" id="PF13193"/>
    </source>
</evidence>
<comment type="caution">
    <text evidence="6">The sequence shown here is derived from an EMBL/GenBank/DDBJ whole genome shotgun (WGS) entry which is preliminary data.</text>
</comment>
<dbReference type="CDD" id="cd04433">
    <property type="entry name" value="AFD_class_I"/>
    <property type="match status" value="1"/>
</dbReference>
<evidence type="ECO:0000256" key="1">
    <source>
        <dbReference type="ARBA" id="ARBA00006432"/>
    </source>
</evidence>
<dbReference type="InterPro" id="IPR000873">
    <property type="entry name" value="AMP-dep_synth/lig_dom"/>
</dbReference>
<dbReference type="EMBL" id="SUMD01000005">
    <property type="protein sequence ID" value="TJZ78115.1"/>
    <property type="molecule type" value="Genomic_DNA"/>
</dbReference>
<dbReference type="InterPro" id="IPR045851">
    <property type="entry name" value="AMP-bd_C_sf"/>
</dbReference>
<reference evidence="6 7" key="1">
    <citation type="submission" date="2019-04" db="EMBL/GenBank/DDBJ databases">
        <title>Rhodococcus oryzae sp. nov., a novel actinomycete isolated from rhizosphere soil of rice (Oryza sativa L.).</title>
        <authorList>
            <person name="Li C."/>
        </authorList>
    </citation>
    <scope>NUCLEOTIDE SEQUENCE [LARGE SCALE GENOMIC DNA]</scope>
    <source>
        <strain evidence="6 7">NEAU-CX67</strain>
    </source>
</reference>
<gene>
    <name evidence="6" type="ORF">FCG67_13360</name>
</gene>
<dbReference type="Gene3D" id="3.30.300.30">
    <property type="match status" value="1"/>
</dbReference>
<dbReference type="InterPro" id="IPR042099">
    <property type="entry name" value="ANL_N_sf"/>
</dbReference>
<dbReference type="SUPFAM" id="SSF56801">
    <property type="entry name" value="Acetyl-CoA synthetase-like"/>
    <property type="match status" value="1"/>
</dbReference>
<organism evidence="6 7">
    <name type="scientific">Rhodococcus oryzae</name>
    <dbReference type="NCBI Taxonomy" id="2571143"/>
    <lineage>
        <taxon>Bacteria</taxon>
        <taxon>Bacillati</taxon>
        <taxon>Actinomycetota</taxon>
        <taxon>Actinomycetes</taxon>
        <taxon>Mycobacteriales</taxon>
        <taxon>Nocardiaceae</taxon>
        <taxon>Rhodococcus</taxon>
    </lineage>
</organism>
<comment type="similarity">
    <text evidence="1">Belongs to the ATP-dependent AMP-binding enzyme family.</text>
</comment>
<evidence type="ECO:0000259" key="4">
    <source>
        <dbReference type="Pfam" id="PF00501"/>
    </source>
</evidence>
<dbReference type="PANTHER" id="PTHR43201:SF5">
    <property type="entry name" value="MEDIUM-CHAIN ACYL-COA LIGASE ACSF2, MITOCHONDRIAL"/>
    <property type="match status" value="1"/>
</dbReference>
<evidence type="ECO:0000313" key="7">
    <source>
        <dbReference type="Proteomes" id="UP000305109"/>
    </source>
</evidence>
<dbReference type="PANTHER" id="PTHR43201">
    <property type="entry name" value="ACYL-COA SYNTHETASE"/>
    <property type="match status" value="1"/>
</dbReference>
<feature type="region of interest" description="Disordered" evidence="3">
    <location>
        <begin position="169"/>
        <end position="198"/>
    </location>
</feature>
<evidence type="ECO:0000313" key="6">
    <source>
        <dbReference type="EMBL" id="TJZ78115.1"/>
    </source>
</evidence>
<keyword evidence="7" id="KW-1185">Reference proteome</keyword>
<dbReference type="Pfam" id="PF00501">
    <property type="entry name" value="AMP-binding"/>
    <property type="match status" value="1"/>
</dbReference>
<sequence length="569" mass="60621">MPSVTGATDLLKGLVPVTKAGIVGPMGPSRLAGVVSAWYQWDFTAGGLLAVAARRDGDRIAVIDDRGPISYRRLNADARALAGALYERGLRERGRIGILARNHRGFLIAMGASARLGTDLVLLNTGASTTQLAEVLAEQKIDWLLVDSEFTPLLTDTAPSVAVFADAEPAERPNCADAEPAERPNCADAEPAETAEVSADADRVRFEDLLAGGRRTTAPLARRPRRGRIVVLTSGTTGTPKGANRPEPRSWMPASALLSRLPLRSAETTVVASPIFHTWGLAAAQVGLALRSTMVLARRFDPAATVTQIAEHRATALWVVPTMLQRITDLPAGDRDVDLSTLRVIAASGSAIPTGVVHKTFEVFGSVLYNFYGSTEVSWASIAQPHELRAHPTTAGRPPLGTVVRILDDRGHEVPHGTVGRVFVGNGMLFEGYTRSGSEKEISGGLMSTGDLGHFDPTGLLFLDGRSDDMIVSGGENVYPREVENLLSELSGVLENAVVGIDDPEFGARLAAYVVRTDDPDGAGLTEDGIKSHVKAHLARHCVPREVAFLDELPRNPAGKVVPRLLPKA</sequence>
<dbReference type="Gene3D" id="3.40.50.12780">
    <property type="entry name" value="N-terminal domain of ligase-like"/>
    <property type="match status" value="1"/>
</dbReference>
<dbReference type="InterPro" id="IPR025110">
    <property type="entry name" value="AMP-bd_C"/>
</dbReference>
<evidence type="ECO:0000256" key="2">
    <source>
        <dbReference type="ARBA" id="ARBA00022598"/>
    </source>
</evidence>
<feature type="domain" description="AMP-binding enzyme C-terminal" evidence="5">
    <location>
        <begin position="482"/>
        <end position="560"/>
    </location>
</feature>
<accession>A0ABY2RKB9</accession>
<keyword evidence="2" id="KW-0436">Ligase</keyword>
<name>A0ABY2RKB9_9NOCA</name>
<dbReference type="Proteomes" id="UP000305109">
    <property type="component" value="Unassembled WGS sequence"/>
</dbReference>
<feature type="domain" description="AMP-dependent synthetase/ligase" evidence="4">
    <location>
        <begin position="51"/>
        <end position="433"/>
    </location>
</feature>
<evidence type="ECO:0000256" key="3">
    <source>
        <dbReference type="SAM" id="MobiDB-lite"/>
    </source>
</evidence>